<dbReference type="InterPro" id="IPR027417">
    <property type="entry name" value="P-loop_NTPase"/>
</dbReference>
<dbReference type="InterPro" id="IPR049052">
    <property type="entry name" value="nSTAND1"/>
</dbReference>
<gene>
    <name evidence="3" type="ORF">PMH09_19705</name>
</gene>
<feature type="transmembrane region" description="Helical" evidence="1">
    <location>
        <begin position="425"/>
        <end position="447"/>
    </location>
</feature>
<dbReference type="Pfam" id="PF20703">
    <property type="entry name" value="nSTAND1"/>
    <property type="match status" value="1"/>
</dbReference>
<evidence type="ECO:0000256" key="1">
    <source>
        <dbReference type="SAM" id="Phobius"/>
    </source>
</evidence>
<evidence type="ECO:0000313" key="3">
    <source>
        <dbReference type="EMBL" id="MDJ1185416.1"/>
    </source>
</evidence>
<name>A0ABT7C1W3_9CYAN</name>
<dbReference type="EMBL" id="JAQOSQ010000033">
    <property type="protein sequence ID" value="MDJ1185416.1"/>
    <property type="molecule type" value="Genomic_DNA"/>
</dbReference>
<proteinExistence type="predicted"/>
<dbReference type="Gene3D" id="3.40.50.300">
    <property type="entry name" value="P-loop containing nucleotide triphosphate hydrolases"/>
    <property type="match status" value="1"/>
</dbReference>
<organism evidence="3 4">
    <name type="scientific">Roseofilum casamattae BLCC-M143</name>
    <dbReference type="NCBI Taxonomy" id="3022442"/>
    <lineage>
        <taxon>Bacteria</taxon>
        <taxon>Bacillati</taxon>
        <taxon>Cyanobacteriota</taxon>
        <taxon>Cyanophyceae</taxon>
        <taxon>Desertifilales</taxon>
        <taxon>Desertifilaceae</taxon>
        <taxon>Roseofilum</taxon>
        <taxon>Roseofilum casamattae</taxon>
    </lineage>
</organism>
<dbReference type="Proteomes" id="UP001232992">
    <property type="component" value="Unassembled WGS sequence"/>
</dbReference>
<keyword evidence="1" id="KW-0472">Membrane</keyword>
<comment type="caution">
    <text evidence="3">The sequence shown here is derived from an EMBL/GenBank/DDBJ whole genome shotgun (WGS) entry which is preliminary data.</text>
</comment>
<feature type="domain" description="Novel STAND NTPase 1" evidence="2">
    <location>
        <begin position="2"/>
        <end position="384"/>
    </location>
</feature>
<reference evidence="3 4" key="1">
    <citation type="submission" date="2023-01" db="EMBL/GenBank/DDBJ databases">
        <title>Novel diversity within Roseofilum (Cyanobacteria; Desertifilaceae) from marine benthic mats with descriptions of four novel species.</title>
        <authorList>
            <person name="Wang Y."/>
            <person name="Berthold D.E."/>
            <person name="Hu J."/>
            <person name="Lefler F.W."/>
            <person name="Laughinghouse H.D. IV."/>
        </authorList>
    </citation>
    <scope>NUCLEOTIDE SEQUENCE [LARGE SCALE GENOMIC DNA]</scope>
    <source>
        <strain evidence="3 4">BLCC-M143</strain>
    </source>
</reference>
<keyword evidence="1" id="KW-1133">Transmembrane helix</keyword>
<evidence type="ECO:0000313" key="4">
    <source>
        <dbReference type="Proteomes" id="UP001232992"/>
    </source>
</evidence>
<dbReference type="RefSeq" id="WP_283760057.1">
    <property type="nucleotide sequence ID" value="NZ_JAQOSQ010000033.1"/>
</dbReference>
<protein>
    <recommendedName>
        <fullName evidence="2">Novel STAND NTPase 1 domain-containing protein</fullName>
    </recommendedName>
</protein>
<accession>A0ABT7C1W3</accession>
<sequence>MFFFGRELLSEQLITKITRHKLVLVNGKSGSGKTSLINAGLIPRLIERGYITMVFRDYEYPTEAIYRSLSHLKLGLKDNASLLEYLQKTTERTGRPIVIFLDQFERFFLNLEIVQRKRFIGELKETLNRMSSYGASIIISLREDFYGRLGEFWKDIPEFNTESYSQYLEPLNEQEARDAIEKPLQAVDLNISYEPTFLNQTLVPNLLQRSEGNLNHEIEPVHLQIVCNELLAEVQKRYTKDLNAGKTVVIYKKIYDELGGVEGILKSYFQDILNRIFQPEEQADAKSILKQMVTSQGTRIFKSEREISQNLPINKKQVRDILGQLDSSRFIETIVPEDGSEKRYSITHEYLAEQINEWYTYNELDLKRAKEIYERCLANWNDSKNRSCIPRRQYLYLLRHQKALLKFRPEGKKLFRESHLRYHGLNIAAIFSASFLVAVTGLALSGLRQSKINEARTARQASEVFFNAGDRQLVLRQCRNGR</sequence>
<keyword evidence="1" id="KW-0812">Transmembrane</keyword>
<dbReference type="SUPFAM" id="SSF52540">
    <property type="entry name" value="P-loop containing nucleoside triphosphate hydrolases"/>
    <property type="match status" value="1"/>
</dbReference>
<keyword evidence="4" id="KW-1185">Reference proteome</keyword>
<evidence type="ECO:0000259" key="2">
    <source>
        <dbReference type="Pfam" id="PF20703"/>
    </source>
</evidence>